<sequence>MFSSFGLWFSCISCLATSILGRPSSLLSFPFLQAAELRTSRLFLCFFESHSITGEVDRGINARRGTRRSDESAAEGDAPGQNPAWLRDRAEKQFAGNRVLHPIPDTGVSPTGNDQHTAGIEEIVEAAMTNFLSRWCPHVTIILCYPM</sequence>
<evidence type="ECO:0000256" key="2">
    <source>
        <dbReference type="SAM" id="SignalP"/>
    </source>
</evidence>
<dbReference type="Gramene" id="Ma01_t00170.1">
    <property type="protein sequence ID" value="Ma01_p00170.1"/>
    <property type="gene ID" value="Ma01_g00170"/>
</dbReference>
<reference evidence="3" key="1">
    <citation type="submission" date="2021-05" db="UniProtKB">
        <authorList>
            <consortium name="EnsemblPlants"/>
        </authorList>
    </citation>
    <scope>IDENTIFICATION</scope>
    <source>
        <strain evidence="3">subsp. malaccensis</strain>
    </source>
</reference>
<evidence type="ECO:0000313" key="4">
    <source>
        <dbReference type="Proteomes" id="UP000012960"/>
    </source>
</evidence>
<proteinExistence type="predicted"/>
<feature type="chain" id="PRO_5032513699" description="Secreted protein" evidence="2">
    <location>
        <begin position="22"/>
        <end position="147"/>
    </location>
</feature>
<dbReference type="Proteomes" id="UP000012960">
    <property type="component" value="Unplaced"/>
</dbReference>
<dbReference type="EnsemblPlants" id="Ma01_t00170.1">
    <property type="protein sequence ID" value="Ma01_p00170.1"/>
    <property type="gene ID" value="Ma01_g00170"/>
</dbReference>
<name>A0A804HNM2_MUSAM</name>
<accession>A0A804HNM2</accession>
<feature type="region of interest" description="Disordered" evidence="1">
    <location>
        <begin position="63"/>
        <end position="83"/>
    </location>
</feature>
<evidence type="ECO:0000313" key="3">
    <source>
        <dbReference type="EnsemblPlants" id="Ma01_p00170.1"/>
    </source>
</evidence>
<keyword evidence="4" id="KW-1185">Reference proteome</keyword>
<dbReference type="InParanoid" id="A0A804HNM2"/>
<organism evidence="3 4">
    <name type="scientific">Musa acuminata subsp. malaccensis</name>
    <name type="common">Wild banana</name>
    <name type="synonym">Musa malaccensis</name>
    <dbReference type="NCBI Taxonomy" id="214687"/>
    <lineage>
        <taxon>Eukaryota</taxon>
        <taxon>Viridiplantae</taxon>
        <taxon>Streptophyta</taxon>
        <taxon>Embryophyta</taxon>
        <taxon>Tracheophyta</taxon>
        <taxon>Spermatophyta</taxon>
        <taxon>Magnoliopsida</taxon>
        <taxon>Liliopsida</taxon>
        <taxon>Zingiberales</taxon>
        <taxon>Musaceae</taxon>
        <taxon>Musa</taxon>
    </lineage>
</organism>
<evidence type="ECO:0000256" key="1">
    <source>
        <dbReference type="SAM" id="MobiDB-lite"/>
    </source>
</evidence>
<evidence type="ECO:0008006" key="5">
    <source>
        <dbReference type="Google" id="ProtNLM"/>
    </source>
</evidence>
<protein>
    <recommendedName>
        <fullName evidence="5">Secreted protein</fullName>
    </recommendedName>
</protein>
<dbReference type="AlphaFoldDB" id="A0A804HNM2"/>
<feature type="signal peptide" evidence="2">
    <location>
        <begin position="1"/>
        <end position="21"/>
    </location>
</feature>
<keyword evidence="2" id="KW-0732">Signal</keyword>